<dbReference type="EMBL" id="JAAGAX010000004">
    <property type="protein sequence ID" value="KAF2317088.1"/>
    <property type="molecule type" value="Genomic_DNA"/>
</dbReference>
<keyword evidence="1" id="KW-0812">Transmembrane</keyword>
<evidence type="ECO:0000313" key="3">
    <source>
        <dbReference type="Proteomes" id="UP000467840"/>
    </source>
</evidence>
<evidence type="ECO:0000313" key="2">
    <source>
        <dbReference type="EMBL" id="KAF2317088.1"/>
    </source>
</evidence>
<name>A0A6A6MXE5_HEVBR</name>
<reference evidence="2 3" key="1">
    <citation type="journal article" date="2020" name="Mol. Plant">
        <title>The Chromosome-Based Rubber Tree Genome Provides New Insights into Spurge Genome Evolution and Rubber Biosynthesis.</title>
        <authorList>
            <person name="Liu J."/>
            <person name="Shi C."/>
            <person name="Shi C.C."/>
            <person name="Li W."/>
            <person name="Zhang Q.J."/>
            <person name="Zhang Y."/>
            <person name="Li K."/>
            <person name="Lu H.F."/>
            <person name="Shi C."/>
            <person name="Zhu S.T."/>
            <person name="Xiao Z.Y."/>
            <person name="Nan H."/>
            <person name="Yue Y."/>
            <person name="Zhu X.G."/>
            <person name="Wu Y."/>
            <person name="Hong X.N."/>
            <person name="Fan G.Y."/>
            <person name="Tong Y."/>
            <person name="Zhang D."/>
            <person name="Mao C.L."/>
            <person name="Liu Y.L."/>
            <person name="Hao S.J."/>
            <person name="Liu W.Q."/>
            <person name="Lv M.Q."/>
            <person name="Zhang H.B."/>
            <person name="Liu Y."/>
            <person name="Hu-Tang G.R."/>
            <person name="Wang J.P."/>
            <person name="Wang J.H."/>
            <person name="Sun Y.H."/>
            <person name="Ni S.B."/>
            <person name="Chen W.B."/>
            <person name="Zhang X.C."/>
            <person name="Jiao Y.N."/>
            <person name="Eichler E.E."/>
            <person name="Li G.H."/>
            <person name="Liu X."/>
            <person name="Gao L.Z."/>
        </authorList>
    </citation>
    <scope>NUCLEOTIDE SEQUENCE [LARGE SCALE GENOMIC DNA]</scope>
    <source>
        <strain evidence="3">cv. GT1</strain>
        <tissue evidence="2">Leaf</tissue>
    </source>
</reference>
<proteinExistence type="predicted"/>
<comment type="caution">
    <text evidence="2">The sequence shown here is derived from an EMBL/GenBank/DDBJ whole genome shotgun (WGS) entry which is preliminary data.</text>
</comment>
<protein>
    <submittedName>
        <fullName evidence="2">Uncharacterized protein</fullName>
    </submittedName>
</protein>
<dbReference type="AlphaFoldDB" id="A0A6A6MXE5"/>
<keyword evidence="1" id="KW-1133">Transmembrane helix</keyword>
<organism evidence="2 3">
    <name type="scientific">Hevea brasiliensis</name>
    <name type="common">Para rubber tree</name>
    <name type="synonym">Siphonia brasiliensis</name>
    <dbReference type="NCBI Taxonomy" id="3981"/>
    <lineage>
        <taxon>Eukaryota</taxon>
        <taxon>Viridiplantae</taxon>
        <taxon>Streptophyta</taxon>
        <taxon>Embryophyta</taxon>
        <taxon>Tracheophyta</taxon>
        <taxon>Spermatophyta</taxon>
        <taxon>Magnoliopsida</taxon>
        <taxon>eudicotyledons</taxon>
        <taxon>Gunneridae</taxon>
        <taxon>Pentapetalae</taxon>
        <taxon>rosids</taxon>
        <taxon>fabids</taxon>
        <taxon>Malpighiales</taxon>
        <taxon>Euphorbiaceae</taxon>
        <taxon>Crotonoideae</taxon>
        <taxon>Micrandreae</taxon>
        <taxon>Hevea</taxon>
    </lineage>
</organism>
<accession>A0A6A6MXE5</accession>
<dbReference type="Proteomes" id="UP000467840">
    <property type="component" value="Chromosome 6"/>
</dbReference>
<keyword evidence="1" id="KW-0472">Membrane</keyword>
<evidence type="ECO:0000256" key="1">
    <source>
        <dbReference type="SAM" id="Phobius"/>
    </source>
</evidence>
<gene>
    <name evidence="2" type="ORF">GH714_011684</name>
</gene>
<sequence>MSTTVVSPAATLASNAGLIIVTADVLFIITQKTLALMGCPSAKMCRILFEGLGVKGAWLWLLQLPAIPHLLLLVCKWKEDPAAWIVQRRRADSVIDIFFIKGRKVLY</sequence>
<feature type="transmembrane region" description="Helical" evidence="1">
    <location>
        <begin position="12"/>
        <end position="29"/>
    </location>
</feature>
<keyword evidence="3" id="KW-1185">Reference proteome</keyword>